<feature type="chain" id="PRO_5001902162" evidence="1">
    <location>
        <begin position="25"/>
        <end position="48"/>
    </location>
</feature>
<evidence type="ECO:0000313" key="2">
    <source>
        <dbReference type="EMBL" id="KFZ67154.1"/>
    </source>
</evidence>
<sequence>ILKVNCNDILFILFLLLYIMRVRATHKGSNQVPIALGAARTEKKYVVL</sequence>
<feature type="signal peptide" evidence="1">
    <location>
        <begin position="1"/>
        <end position="24"/>
    </location>
</feature>
<protein>
    <submittedName>
        <fullName evidence="2">Uncharacterized protein</fullName>
    </submittedName>
</protein>
<name>A0A094LUH7_PODCR</name>
<dbReference type="OrthoDB" id="10356246at2759"/>
<reference evidence="2 3" key="1">
    <citation type="submission" date="2014-04" db="EMBL/GenBank/DDBJ databases">
        <title>Genome evolution of avian class.</title>
        <authorList>
            <person name="Zhang G."/>
            <person name="Li C."/>
        </authorList>
    </citation>
    <scope>NUCLEOTIDE SEQUENCE [LARGE SCALE GENOMIC DNA]</scope>
    <source>
        <strain evidence="2">BGI_N338</strain>
    </source>
</reference>
<evidence type="ECO:0000256" key="1">
    <source>
        <dbReference type="SAM" id="SignalP"/>
    </source>
</evidence>
<dbReference type="AlphaFoldDB" id="A0A094LUH7"/>
<organism evidence="2 3">
    <name type="scientific">Podiceps cristatus</name>
    <name type="common">Great crested grebe</name>
    <dbReference type="NCBI Taxonomy" id="345573"/>
    <lineage>
        <taxon>Eukaryota</taxon>
        <taxon>Metazoa</taxon>
        <taxon>Chordata</taxon>
        <taxon>Craniata</taxon>
        <taxon>Vertebrata</taxon>
        <taxon>Euteleostomi</taxon>
        <taxon>Archelosauria</taxon>
        <taxon>Archosauria</taxon>
        <taxon>Dinosauria</taxon>
        <taxon>Saurischia</taxon>
        <taxon>Theropoda</taxon>
        <taxon>Coelurosauria</taxon>
        <taxon>Aves</taxon>
        <taxon>Neognathae</taxon>
        <taxon>Neoaves</taxon>
        <taxon>Mirandornithes</taxon>
        <taxon>Podicipediformes</taxon>
        <taxon>Podicipedidae</taxon>
        <taxon>Podiceps</taxon>
    </lineage>
</organism>
<keyword evidence="1" id="KW-0732">Signal</keyword>
<keyword evidence="3" id="KW-1185">Reference proteome</keyword>
<accession>A0A094LUH7</accession>
<evidence type="ECO:0000313" key="3">
    <source>
        <dbReference type="Proteomes" id="UP000053854"/>
    </source>
</evidence>
<feature type="non-terminal residue" evidence="2">
    <location>
        <position position="48"/>
    </location>
</feature>
<dbReference type="Proteomes" id="UP000053854">
    <property type="component" value="Unassembled WGS sequence"/>
</dbReference>
<gene>
    <name evidence="2" type="ORF">N338_06251</name>
</gene>
<proteinExistence type="predicted"/>
<dbReference type="EMBL" id="KL278947">
    <property type="protein sequence ID" value="KFZ67154.1"/>
    <property type="molecule type" value="Genomic_DNA"/>
</dbReference>
<feature type="non-terminal residue" evidence="2">
    <location>
        <position position="1"/>
    </location>
</feature>